<reference evidence="1 2" key="1">
    <citation type="journal article" date="2018" name="Nat. Ecol. Evol.">
        <title>Pezizomycetes genomes reveal the molecular basis of ectomycorrhizal truffle lifestyle.</title>
        <authorList>
            <person name="Murat C."/>
            <person name="Payen T."/>
            <person name="Noel B."/>
            <person name="Kuo A."/>
            <person name="Morin E."/>
            <person name="Chen J."/>
            <person name="Kohler A."/>
            <person name="Krizsan K."/>
            <person name="Balestrini R."/>
            <person name="Da Silva C."/>
            <person name="Montanini B."/>
            <person name="Hainaut M."/>
            <person name="Levati E."/>
            <person name="Barry K.W."/>
            <person name="Belfiori B."/>
            <person name="Cichocki N."/>
            <person name="Clum A."/>
            <person name="Dockter R.B."/>
            <person name="Fauchery L."/>
            <person name="Guy J."/>
            <person name="Iotti M."/>
            <person name="Le Tacon F."/>
            <person name="Lindquist E.A."/>
            <person name="Lipzen A."/>
            <person name="Malagnac F."/>
            <person name="Mello A."/>
            <person name="Molinier V."/>
            <person name="Miyauchi S."/>
            <person name="Poulain J."/>
            <person name="Riccioni C."/>
            <person name="Rubini A."/>
            <person name="Sitrit Y."/>
            <person name="Splivallo R."/>
            <person name="Traeger S."/>
            <person name="Wang M."/>
            <person name="Zifcakova L."/>
            <person name="Wipf D."/>
            <person name="Zambonelli A."/>
            <person name="Paolocci F."/>
            <person name="Nowrousian M."/>
            <person name="Ottonello S."/>
            <person name="Baldrian P."/>
            <person name="Spatafora J.W."/>
            <person name="Henrissat B."/>
            <person name="Nagy L.G."/>
            <person name="Aury J.M."/>
            <person name="Wincker P."/>
            <person name="Grigoriev I.V."/>
            <person name="Bonfante P."/>
            <person name="Martin F.M."/>
        </authorList>
    </citation>
    <scope>NUCLEOTIDE SEQUENCE [LARGE SCALE GENOMIC DNA]</scope>
    <source>
        <strain evidence="1 2">RN42</strain>
    </source>
</reference>
<name>A0A3N4HNM1_ASCIM</name>
<accession>A0A3N4HNM1</accession>
<keyword evidence="2" id="KW-1185">Reference proteome</keyword>
<dbReference type="Proteomes" id="UP000275078">
    <property type="component" value="Unassembled WGS sequence"/>
</dbReference>
<evidence type="ECO:0000313" key="1">
    <source>
        <dbReference type="EMBL" id="RPA73671.1"/>
    </source>
</evidence>
<proteinExistence type="predicted"/>
<gene>
    <name evidence="1" type="ORF">BJ508DRAFT_313540</name>
</gene>
<protein>
    <submittedName>
        <fullName evidence="1">Uncharacterized protein</fullName>
    </submittedName>
</protein>
<organism evidence="1 2">
    <name type="scientific">Ascobolus immersus RN42</name>
    <dbReference type="NCBI Taxonomy" id="1160509"/>
    <lineage>
        <taxon>Eukaryota</taxon>
        <taxon>Fungi</taxon>
        <taxon>Dikarya</taxon>
        <taxon>Ascomycota</taxon>
        <taxon>Pezizomycotina</taxon>
        <taxon>Pezizomycetes</taxon>
        <taxon>Pezizales</taxon>
        <taxon>Ascobolaceae</taxon>
        <taxon>Ascobolus</taxon>
    </lineage>
</organism>
<dbReference type="AlphaFoldDB" id="A0A3N4HNM1"/>
<evidence type="ECO:0000313" key="2">
    <source>
        <dbReference type="Proteomes" id="UP000275078"/>
    </source>
</evidence>
<sequence>MFDRSIIRMNDPFPSQPNSISPELQERIVELEAKPLDLLKRTYDLNDQHFRAFDTFTKEMGQKGCHEEYPYRGMGAPPFTTPITADNIEKCEEQQKFFERQFLYWSYNRAYIQKMMVASVSGKPELYWEMFDLAKEAGWYEGREPESYLEMRWILDVIDNEQLFRIERGLVRLHLEVALPRPIVETALLWFGPRCFNIYSLLRLFLSTASFHQPVPPHLNITAACHQSTKTPPIVPSMTANLQQMIRPAPYSGDSMPSLKARYERLKARQALLVGRVTTFNQRSLCTYTDIENAQLAERVGTELRPFAPLSIPTFKTISILTREALELEEQYLAEDEAYFAAWRKDKLFTEKLIAISLFVTNGTMMKGGTEEEVKTLLDGLNAAMRDAFKFAASEGIYNGPIPRAFDDALLLLQSLDTGSS</sequence>
<dbReference type="EMBL" id="ML119813">
    <property type="protein sequence ID" value="RPA73671.1"/>
    <property type="molecule type" value="Genomic_DNA"/>
</dbReference>